<dbReference type="RefSeq" id="WP_008709908.1">
    <property type="nucleotide sequence ID" value="NZ_CABKQM010000005.1"/>
</dbReference>
<dbReference type="SUPFAM" id="SSF47598">
    <property type="entry name" value="Ribbon-helix-helix"/>
    <property type="match status" value="1"/>
</dbReference>
<sequence length="43" mass="5088">MELIISQIRWPAEIYKQVKERAYMEHKSVNKMVVELVLKGLVS</sequence>
<feature type="domain" description="Arc-like DNA binding" evidence="1">
    <location>
        <begin position="8"/>
        <end position="34"/>
    </location>
</feature>
<accession>A0AAW5K3A5</accession>
<reference evidence="2 3" key="1">
    <citation type="submission" date="2022-06" db="EMBL/GenBank/DDBJ databases">
        <title>Isolation of gut microbiota from human fecal samples.</title>
        <authorList>
            <person name="Pamer E.G."/>
            <person name="Barat B."/>
            <person name="Waligurski E."/>
            <person name="Medina S."/>
            <person name="Paddock L."/>
            <person name="Mostad J."/>
        </authorList>
    </citation>
    <scope>NUCLEOTIDE SEQUENCE [LARGE SCALE GENOMIC DNA]</scope>
    <source>
        <strain evidence="2 3">DFI.9.90</strain>
    </source>
</reference>
<dbReference type="InterPro" id="IPR005569">
    <property type="entry name" value="Arc_DNA-bd_dom"/>
</dbReference>
<dbReference type="Proteomes" id="UP001205919">
    <property type="component" value="Unassembled WGS sequence"/>
</dbReference>
<evidence type="ECO:0000259" key="1">
    <source>
        <dbReference type="Pfam" id="PF03869"/>
    </source>
</evidence>
<dbReference type="Gene3D" id="1.10.1220.10">
    <property type="entry name" value="Met repressor-like"/>
    <property type="match status" value="1"/>
</dbReference>
<name>A0AAW5K3A5_9BACT</name>
<comment type="caution">
    <text evidence="2">The sequence shown here is derived from an EMBL/GenBank/DDBJ whole genome shotgun (WGS) entry which is preliminary data.</text>
</comment>
<dbReference type="AlphaFoldDB" id="A0AAW5K3A5"/>
<organism evidence="2 3">
    <name type="scientific">Cloacibacillus evryensis</name>
    <dbReference type="NCBI Taxonomy" id="508460"/>
    <lineage>
        <taxon>Bacteria</taxon>
        <taxon>Thermotogati</taxon>
        <taxon>Synergistota</taxon>
        <taxon>Synergistia</taxon>
        <taxon>Synergistales</taxon>
        <taxon>Synergistaceae</taxon>
        <taxon>Cloacibacillus</taxon>
    </lineage>
</organism>
<dbReference type="InterPro" id="IPR013321">
    <property type="entry name" value="Arc_rbn_hlx_hlx"/>
</dbReference>
<keyword evidence="2" id="KW-0238">DNA-binding</keyword>
<dbReference type="GO" id="GO:0006355">
    <property type="term" value="P:regulation of DNA-templated transcription"/>
    <property type="evidence" value="ECO:0007669"/>
    <property type="project" value="InterPro"/>
</dbReference>
<dbReference type="GO" id="GO:0003677">
    <property type="term" value="F:DNA binding"/>
    <property type="evidence" value="ECO:0007669"/>
    <property type="project" value="UniProtKB-KW"/>
</dbReference>
<dbReference type="InterPro" id="IPR010985">
    <property type="entry name" value="Ribbon_hlx_hlx"/>
</dbReference>
<evidence type="ECO:0000313" key="3">
    <source>
        <dbReference type="Proteomes" id="UP001205919"/>
    </source>
</evidence>
<protein>
    <submittedName>
        <fullName evidence="2">Arc family DNA-binding protein</fullName>
    </submittedName>
</protein>
<dbReference type="Pfam" id="PF03869">
    <property type="entry name" value="Arc"/>
    <property type="match status" value="1"/>
</dbReference>
<evidence type="ECO:0000313" key="2">
    <source>
        <dbReference type="EMBL" id="MCQ4814216.1"/>
    </source>
</evidence>
<dbReference type="EMBL" id="JANFYT010000013">
    <property type="protein sequence ID" value="MCQ4814216.1"/>
    <property type="molecule type" value="Genomic_DNA"/>
</dbReference>
<gene>
    <name evidence="2" type="ORF">NE630_07205</name>
</gene>
<proteinExistence type="predicted"/>
<keyword evidence="3" id="KW-1185">Reference proteome</keyword>